<evidence type="ECO:0000313" key="1">
    <source>
        <dbReference type="EMBL" id="ERN14217.1"/>
    </source>
</evidence>
<reference evidence="2" key="1">
    <citation type="journal article" date="2013" name="Science">
        <title>The Amborella genome and the evolution of flowering plants.</title>
        <authorList>
            <consortium name="Amborella Genome Project"/>
        </authorList>
    </citation>
    <scope>NUCLEOTIDE SEQUENCE [LARGE SCALE GENOMIC DNA]</scope>
</reference>
<dbReference type="Gramene" id="ERN14217">
    <property type="protein sequence ID" value="ERN14217"/>
    <property type="gene ID" value="AMTR_s00033p00115840"/>
</dbReference>
<organism evidence="1 2">
    <name type="scientific">Amborella trichopoda</name>
    <dbReference type="NCBI Taxonomy" id="13333"/>
    <lineage>
        <taxon>Eukaryota</taxon>
        <taxon>Viridiplantae</taxon>
        <taxon>Streptophyta</taxon>
        <taxon>Embryophyta</taxon>
        <taxon>Tracheophyta</taxon>
        <taxon>Spermatophyta</taxon>
        <taxon>Magnoliopsida</taxon>
        <taxon>Amborellales</taxon>
        <taxon>Amborellaceae</taxon>
        <taxon>Amborella</taxon>
    </lineage>
</organism>
<keyword evidence="2" id="KW-1185">Reference proteome</keyword>
<gene>
    <name evidence="1" type="ORF">AMTR_s00033p00115840</name>
</gene>
<protein>
    <submittedName>
        <fullName evidence="1">Uncharacterized protein</fullName>
    </submittedName>
</protein>
<name>U5CYJ5_AMBTC</name>
<dbReference type="Proteomes" id="UP000017836">
    <property type="component" value="Unassembled WGS sequence"/>
</dbReference>
<dbReference type="EMBL" id="KI392557">
    <property type="protein sequence ID" value="ERN14217.1"/>
    <property type="molecule type" value="Genomic_DNA"/>
</dbReference>
<proteinExistence type="predicted"/>
<evidence type="ECO:0000313" key="2">
    <source>
        <dbReference type="Proteomes" id="UP000017836"/>
    </source>
</evidence>
<sequence>MGNYDTAFGLTMGMEVEVCLLKVSDYAGSPTCFCMAWVPLSQVFFSSILARIQSETQGPQGLLL</sequence>
<dbReference type="AlphaFoldDB" id="U5CYJ5"/>
<accession>U5CYJ5</accession>
<dbReference type="HOGENOM" id="CLU_2870577_0_0_1"/>